<evidence type="ECO:0000313" key="1">
    <source>
        <dbReference type="EMBL" id="CAF1737760.1"/>
    </source>
</evidence>
<sequence length="217" mass="24559">MKYVVLLRKKILLGIQNRLPTIKRFPPRDQVMKQRVQIHHLPAMNSTTHRNVSLLLHSTTHCNVSLLLCFWEVRNSKKGGKFMGIDIVLVDEKPENHGKLKLGSYEGTMFLAYNRETKAGACRRINKHSDFEYCPTPMEHGSFILKYLLFSLSFLSQLVKMIIIMVIDMSGESKPSGISGGVSSSPKSESKKRFQHMVDACGVNKSLKNVALKKVIT</sequence>
<name>A0A816J1B4_BRANA</name>
<dbReference type="EMBL" id="HG994373">
    <property type="protein sequence ID" value="CAF1737760.1"/>
    <property type="molecule type" value="Genomic_DNA"/>
</dbReference>
<dbReference type="AlphaFoldDB" id="A0A816J1B4"/>
<proteinExistence type="predicted"/>
<organism evidence="1">
    <name type="scientific">Brassica napus</name>
    <name type="common">Rape</name>
    <dbReference type="NCBI Taxonomy" id="3708"/>
    <lineage>
        <taxon>Eukaryota</taxon>
        <taxon>Viridiplantae</taxon>
        <taxon>Streptophyta</taxon>
        <taxon>Embryophyta</taxon>
        <taxon>Tracheophyta</taxon>
        <taxon>Spermatophyta</taxon>
        <taxon>Magnoliopsida</taxon>
        <taxon>eudicotyledons</taxon>
        <taxon>Gunneridae</taxon>
        <taxon>Pentapetalae</taxon>
        <taxon>rosids</taxon>
        <taxon>malvids</taxon>
        <taxon>Brassicales</taxon>
        <taxon>Brassicaceae</taxon>
        <taxon>Brassiceae</taxon>
        <taxon>Brassica</taxon>
    </lineage>
</organism>
<reference evidence="1" key="1">
    <citation type="submission" date="2021-01" db="EMBL/GenBank/DDBJ databases">
        <authorList>
            <consortium name="Genoscope - CEA"/>
            <person name="William W."/>
        </authorList>
    </citation>
    <scope>NUCLEOTIDE SEQUENCE</scope>
</reference>
<dbReference type="Proteomes" id="UP001295469">
    <property type="component" value="Chromosome C09"/>
</dbReference>
<accession>A0A816J1B4</accession>
<protein>
    <submittedName>
        <fullName evidence="1">(rape) hypothetical protein</fullName>
    </submittedName>
</protein>
<gene>
    <name evidence="1" type="ORF">DARMORV10_C09P30700.1</name>
</gene>